<reference evidence="3 4" key="1">
    <citation type="submission" date="2016-01" db="EMBL/GenBank/DDBJ databases">
        <authorList>
            <person name="Oliw E.H."/>
        </authorList>
    </citation>
    <scope>NUCLEOTIDE SEQUENCE [LARGE SCALE GENOMIC DNA]</scope>
    <source>
        <strain evidence="3 4">DY10</strain>
    </source>
</reference>
<evidence type="ECO:0000313" key="4">
    <source>
        <dbReference type="Proteomes" id="UP000187941"/>
    </source>
</evidence>
<dbReference type="InterPro" id="IPR011146">
    <property type="entry name" value="HIT-like"/>
</dbReference>
<feature type="domain" description="HIT" evidence="2">
    <location>
        <begin position="164"/>
        <end position="274"/>
    </location>
</feature>
<dbReference type="STRING" id="1178516.AWR27_01195"/>
<dbReference type="InterPro" id="IPR029063">
    <property type="entry name" value="SAM-dependent_MTases_sf"/>
</dbReference>
<protein>
    <submittedName>
        <fullName evidence="3">HIT family protein</fullName>
    </submittedName>
</protein>
<dbReference type="CDD" id="cd02440">
    <property type="entry name" value="AdoMet_MTases"/>
    <property type="match status" value="1"/>
</dbReference>
<dbReference type="SUPFAM" id="SSF54197">
    <property type="entry name" value="HIT-like"/>
    <property type="match status" value="1"/>
</dbReference>
<evidence type="ECO:0000256" key="1">
    <source>
        <dbReference type="PROSITE-ProRule" id="PRU00464"/>
    </source>
</evidence>
<accession>A0A1P9WRT2</accession>
<keyword evidence="4" id="KW-1185">Reference proteome</keyword>
<dbReference type="Pfam" id="PF13489">
    <property type="entry name" value="Methyltransf_23"/>
    <property type="match status" value="1"/>
</dbReference>
<dbReference type="PROSITE" id="PS51084">
    <property type="entry name" value="HIT_2"/>
    <property type="match status" value="1"/>
</dbReference>
<comment type="caution">
    <text evidence="1">Lacks conserved residue(s) required for the propagation of feature annotation.</text>
</comment>
<dbReference type="SUPFAM" id="SSF53335">
    <property type="entry name" value="S-adenosyl-L-methionine-dependent methyltransferases"/>
    <property type="match status" value="1"/>
</dbReference>
<sequence length="279" mass="31983">MLNPQNPYSYLTAKQRDTPSLPIRMLHERKLLSGRILDYGCGFGQDVRFLQAKGYETHGYDPHYFPELPAQSFDTIVCFYVLNVLFPDEQTDVLMNVSRLLKPTGRAYFAVRRDITRDGFRTHQLYGKPVYQCNVQLPFTSIYRNENTEFYQYQHINQLAAETSKCPFCSPKSRLKLLTETSLTYVVLDSYPVSKGHALITPKRHVANFFDLPLSEQNECWQVVNKVQEILQERFAPDGFNVGLNIGVAAGQKFPHASIHVIPRYTTIPGGGIRNVVRK</sequence>
<gene>
    <name evidence="3" type="ORF">AWR27_01195</name>
</gene>
<dbReference type="EMBL" id="CP014263">
    <property type="protein sequence ID" value="AQG78087.1"/>
    <property type="molecule type" value="Genomic_DNA"/>
</dbReference>
<dbReference type="GO" id="GO:0003824">
    <property type="term" value="F:catalytic activity"/>
    <property type="evidence" value="ECO:0007669"/>
    <property type="project" value="InterPro"/>
</dbReference>
<organism evidence="3 4">
    <name type="scientific">Spirosoma montaniterrae</name>
    <dbReference type="NCBI Taxonomy" id="1178516"/>
    <lineage>
        <taxon>Bacteria</taxon>
        <taxon>Pseudomonadati</taxon>
        <taxon>Bacteroidota</taxon>
        <taxon>Cytophagia</taxon>
        <taxon>Cytophagales</taxon>
        <taxon>Cytophagaceae</taxon>
        <taxon>Spirosoma</taxon>
    </lineage>
</organism>
<name>A0A1P9WRT2_9BACT</name>
<evidence type="ECO:0000259" key="2">
    <source>
        <dbReference type="PROSITE" id="PS51084"/>
    </source>
</evidence>
<dbReference type="Proteomes" id="UP000187941">
    <property type="component" value="Chromosome"/>
</dbReference>
<dbReference type="InterPro" id="IPR036265">
    <property type="entry name" value="HIT-like_sf"/>
</dbReference>
<dbReference type="OrthoDB" id="9784774at2"/>
<dbReference type="Gene3D" id="3.40.50.150">
    <property type="entry name" value="Vaccinia Virus protein VP39"/>
    <property type="match status" value="2"/>
</dbReference>
<dbReference type="InterPro" id="IPR052908">
    <property type="entry name" value="AP-4-A_phosphorylase"/>
</dbReference>
<dbReference type="KEGG" id="smon:AWR27_01195"/>
<dbReference type="Pfam" id="PF01230">
    <property type="entry name" value="HIT"/>
    <property type="match status" value="1"/>
</dbReference>
<dbReference type="PANTHER" id="PTHR42997">
    <property type="entry name" value="HIT FAMILY HYDROLASE"/>
    <property type="match status" value="1"/>
</dbReference>
<dbReference type="PANTHER" id="PTHR42997:SF1">
    <property type="entry name" value="AP-4-A PHOSPHORYLASE"/>
    <property type="match status" value="1"/>
</dbReference>
<dbReference type="Gene3D" id="3.30.428.10">
    <property type="entry name" value="HIT-like"/>
    <property type="match status" value="1"/>
</dbReference>
<evidence type="ECO:0000313" key="3">
    <source>
        <dbReference type="EMBL" id="AQG78087.1"/>
    </source>
</evidence>
<dbReference type="AlphaFoldDB" id="A0A1P9WRT2"/>
<proteinExistence type="predicted"/>